<feature type="region of interest" description="Disordered" evidence="1">
    <location>
        <begin position="108"/>
        <end position="160"/>
    </location>
</feature>
<keyword evidence="2" id="KW-1133">Transmembrane helix</keyword>
<keyword evidence="2" id="KW-0472">Membrane</keyword>
<dbReference type="EMBL" id="JEMB01003564">
    <property type="protein sequence ID" value="KYF70735.1"/>
    <property type="molecule type" value="Genomic_DNA"/>
</dbReference>
<name>A0A150QRU2_SORCE</name>
<evidence type="ECO:0000313" key="4">
    <source>
        <dbReference type="Proteomes" id="UP000075635"/>
    </source>
</evidence>
<dbReference type="Proteomes" id="UP000075635">
    <property type="component" value="Unassembled WGS sequence"/>
</dbReference>
<sequence>MRLAALTVCLGVVGCYTPLRSELTWSVVVTGQRAEPYKGEVRLVMEEDEEPETFTDIGLIQVVGTLANAEPEILQHHMQKLAARLGCNTVIRVRQDEGAELLSTTGVCGRAARTDAPPEPRPAAQDPPAGASADGNAPDSRLPGASGALENASPFNNDTVTTKTGEVVYGTIVVVESDRSVVIVDGTSGEPKSIPASTVERIERHSAEIVGDAAPKEAAAPDATAAPPPPHEPSTPGVVRVHIDTPDESMQLRRSLHTSIPRLRGTVVLTDGSEFICKTPCGVTVDARMGQEYFFRGDWTPPSERFQLVDTTGDILIPVKPGNIFVYPMSPGLIVGGAIGTGMGIPVTIFAFALDAPMAGKVISLSFLISSAAVLATGIVLNKVGRTEFSLPHRAPTARFAPYWEPREGLTWHF</sequence>
<evidence type="ECO:0000256" key="2">
    <source>
        <dbReference type="SAM" id="Phobius"/>
    </source>
</evidence>
<feature type="compositionally biased region" description="Low complexity" evidence="1">
    <location>
        <begin position="213"/>
        <end position="225"/>
    </location>
</feature>
<organism evidence="3 4">
    <name type="scientific">Sorangium cellulosum</name>
    <name type="common">Polyangium cellulosum</name>
    <dbReference type="NCBI Taxonomy" id="56"/>
    <lineage>
        <taxon>Bacteria</taxon>
        <taxon>Pseudomonadati</taxon>
        <taxon>Myxococcota</taxon>
        <taxon>Polyangia</taxon>
        <taxon>Polyangiales</taxon>
        <taxon>Polyangiaceae</taxon>
        <taxon>Sorangium</taxon>
    </lineage>
</organism>
<comment type="caution">
    <text evidence="3">The sequence shown here is derived from an EMBL/GenBank/DDBJ whole genome shotgun (WGS) entry which is preliminary data.</text>
</comment>
<feature type="transmembrane region" description="Helical" evidence="2">
    <location>
        <begin position="362"/>
        <end position="381"/>
    </location>
</feature>
<feature type="transmembrane region" description="Helical" evidence="2">
    <location>
        <begin position="333"/>
        <end position="355"/>
    </location>
</feature>
<evidence type="ECO:0000313" key="3">
    <source>
        <dbReference type="EMBL" id="KYF70735.1"/>
    </source>
</evidence>
<keyword evidence="2" id="KW-0812">Transmembrane</keyword>
<feature type="region of interest" description="Disordered" evidence="1">
    <location>
        <begin position="213"/>
        <end position="236"/>
    </location>
</feature>
<proteinExistence type="predicted"/>
<dbReference type="AlphaFoldDB" id="A0A150QRU2"/>
<dbReference type="PROSITE" id="PS51257">
    <property type="entry name" value="PROKAR_LIPOPROTEIN"/>
    <property type="match status" value="1"/>
</dbReference>
<accession>A0A150QRU2</accession>
<evidence type="ECO:0000256" key="1">
    <source>
        <dbReference type="SAM" id="MobiDB-lite"/>
    </source>
</evidence>
<gene>
    <name evidence="3" type="ORF">BE17_52815</name>
</gene>
<reference evidence="3 4" key="1">
    <citation type="submission" date="2014-02" db="EMBL/GenBank/DDBJ databases">
        <title>The small core and large imbalanced accessory genome model reveals a collaborative survival strategy of Sorangium cellulosum strains in nature.</title>
        <authorList>
            <person name="Han K."/>
            <person name="Peng R."/>
            <person name="Blom J."/>
            <person name="Li Y.-Z."/>
        </authorList>
    </citation>
    <scope>NUCLEOTIDE SEQUENCE [LARGE SCALE GENOMIC DNA]</scope>
    <source>
        <strain evidence="3 4">So0011-07</strain>
    </source>
</reference>
<protein>
    <submittedName>
        <fullName evidence="3">Uncharacterized protein</fullName>
    </submittedName>
</protein>